<organism evidence="2 3">
    <name type="scientific">Streptosporangium saharense</name>
    <dbReference type="NCBI Taxonomy" id="1706840"/>
    <lineage>
        <taxon>Bacteria</taxon>
        <taxon>Bacillati</taxon>
        <taxon>Actinomycetota</taxon>
        <taxon>Actinomycetes</taxon>
        <taxon>Streptosporangiales</taxon>
        <taxon>Streptosporangiaceae</taxon>
        <taxon>Streptosporangium</taxon>
    </lineage>
</organism>
<dbReference type="Pfam" id="PF19054">
    <property type="entry name" value="DUF5753"/>
    <property type="match status" value="1"/>
</dbReference>
<dbReference type="Proteomes" id="UP000552644">
    <property type="component" value="Unassembled WGS sequence"/>
</dbReference>
<gene>
    <name evidence="2" type="ORF">FHS44_003641</name>
</gene>
<evidence type="ECO:0000259" key="1">
    <source>
        <dbReference type="Pfam" id="PF19054"/>
    </source>
</evidence>
<dbReference type="Pfam" id="PF13560">
    <property type="entry name" value="HTH_31"/>
    <property type="match status" value="1"/>
</dbReference>
<dbReference type="InterPro" id="IPR043917">
    <property type="entry name" value="DUF5753"/>
</dbReference>
<evidence type="ECO:0000313" key="2">
    <source>
        <dbReference type="EMBL" id="MBB4916553.1"/>
    </source>
</evidence>
<reference evidence="2 3" key="1">
    <citation type="submission" date="2020-08" db="EMBL/GenBank/DDBJ databases">
        <title>Genomic Encyclopedia of Type Strains, Phase III (KMG-III): the genomes of soil and plant-associated and newly described type strains.</title>
        <authorList>
            <person name="Whitman W."/>
        </authorList>
    </citation>
    <scope>NUCLEOTIDE SEQUENCE [LARGE SCALE GENOMIC DNA]</scope>
    <source>
        <strain evidence="2 3">CECT 8840</strain>
    </source>
</reference>
<dbReference type="EMBL" id="JACHJP010000003">
    <property type="protein sequence ID" value="MBB4916553.1"/>
    <property type="molecule type" value="Genomic_DNA"/>
</dbReference>
<proteinExistence type="predicted"/>
<evidence type="ECO:0000313" key="3">
    <source>
        <dbReference type="Proteomes" id="UP000552644"/>
    </source>
</evidence>
<sequence length="244" mass="27464">MAQALGWSKSKVTYVERNDWERPNHRDVEDLLKVYRVTDPDLREEMISLARGSRQRGWLYEYRDILGMLAEAEADASSIRSYGAMVIQGLLQTPAYTAALFEGTDQRRVAARMARQAIFDRARPPAFSAVIDEAALSRMIGGPAVMREQAEHLIAMSHRPGVEIQILPFEIGAHGSVSGPFTIFTYEETGDEPIVYVETAAGDLYLEAEKDLSRFTLKYDHVREKALNADATRDYLSSMVTRLT</sequence>
<comment type="caution">
    <text evidence="2">The sequence shown here is derived from an EMBL/GenBank/DDBJ whole genome shotgun (WGS) entry which is preliminary data.</text>
</comment>
<accession>A0A7W7QN65</accession>
<keyword evidence="3" id="KW-1185">Reference proteome</keyword>
<protein>
    <recommendedName>
        <fullName evidence="1">DUF5753 domain-containing protein</fullName>
    </recommendedName>
</protein>
<feature type="domain" description="DUF5753" evidence="1">
    <location>
        <begin position="69"/>
        <end position="237"/>
    </location>
</feature>
<dbReference type="AlphaFoldDB" id="A0A7W7QN65"/>
<name>A0A7W7QN65_9ACTN</name>